<evidence type="ECO:0000256" key="3">
    <source>
        <dbReference type="SAM" id="MobiDB-lite"/>
    </source>
</evidence>
<feature type="region of interest" description="Disordered" evidence="3">
    <location>
        <begin position="157"/>
        <end position="206"/>
    </location>
</feature>
<reference evidence="5 6" key="1">
    <citation type="submission" date="2024-03" db="EMBL/GenBank/DDBJ databases">
        <title>Human intestinal bacterial collection.</title>
        <authorList>
            <person name="Pauvert C."/>
            <person name="Hitch T.C.A."/>
            <person name="Clavel T."/>
        </authorList>
    </citation>
    <scope>NUCLEOTIDE SEQUENCE [LARGE SCALE GENOMIC DNA]</scope>
    <source>
        <strain evidence="5 6">CLA-AP-H27</strain>
    </source>
</reference>
<dbReference type="InterPro" id="IPR027417">
    <property type="entry name" value="P-loop_NTPase"/>
</dbReference>
<sequence>MARPVRTSDLLKETAADHETLDRMAEQERLSESRITVQPPVQENASVTEKEEKKEPSVQEKLDAVLPDDFFGEFEDLFSSADGRTKEQIKQDAPPDALPEEPVSAMNGGAAQAVSEVVEEKAEEEIAPAVNDNAAEKMGKEISVEAVEKIEKALSPEPAVAKPEKMPKPLPDTQTQEPQRAGTVGRKAMTEPAPETRKPQKVVKRTQVEEEPAPMHTINRAVRRTYKQIGLSQPVTNVSLQQQMISVYSPKGGVGKSTIVRELSHVLSGMKKNGKQLKILVLDADWEFGDVDSAFGICPSPNVMDWVKRICKDRERLGYIPAYSPADIVSRYVIEYDEQIHILAGSDNAMEAARLDCDIAEAIMDNLRRCDYDLIMIDNCNTLKDTTVIPLEKSDLILLILSLDTSTVQDARNFLDALGEFRIEKSNIRMVINQVPLDDKKCELGISHVARILNMEPTCIIHTNQDARSFANVGEAASSDKGSLFSKEIRALARAAVAVDEELEKPEKGSGGFLRRLFGRKR</sequence>
<dbReference type="InterPro" id="IPR025669">
    <property type="entry name" value="AAA_dom"/>
</dbReference>
<gene>
    <name evidence="5" type="ORF">WMO41_09785</name>
</gene>
<dbReference type="InterPro" id="IPR050625">
    <property type="entry name" value="ParA/MinD_ATPase"/>
</dbReference>
<comment type="caution">
    <text evidence="5">The sequence shown here is derived from an EMBL/GenBank/DDBJ whole genome shotgun (WGS) entry which is preliminary data.</text>
</comment>
<dbReference type="Proteomes" id="UP001437460">
    <property type="component" value="Unassembled WGS sequence"/>
</dbReference>
<evidence type="ECO:0000313" key="5">
    <source>
        <dbReference type="EMBL" id="MEQ2563443.1"/>
    </source>
</evidence>
<feature type="compositionally biased region" description="Basic and acidic residues" evidence="3">
    <location>
        <begin position="48"/>
        <end position="60"/>
    </location>
</feature>
<proteinExistence type="predicted"/>
<feature type="region of interest" description="Disordered" evidence="3">
    <location>
        <begin position="78"/>
        <end position="133"/>
    </location>
</feature>
<organism evidence="5 6">
    <name type="scientific">Ventrimonas faecis</name>
    <dbReference type="NCBI Taxonomy" id="3133170"/>
    <lineage>
        <taxon>Bacteria</taxon>
        <taxon>Bacillati</taxon>
        <taxon>Bacillota</taxon>
        <taxon>Clostridia</taxon>
        <taxon>Lachnospirales</taxon>
        <taxon>Lachnospiraceae</taxon>
        <taxon>Ventrimonas</taxon>
    </lineage>
</organism>
<dbReference type="Pfam" id="PF13614">
    <property type="entry name" value="AAA_31"/>
    <property type="match status" value="1"/>
</dbReference>
<feature type="region of interest" description="Disordered" evidence="3">
    <location>
        <begin position="1"/>
        <end position="60"/>
    </location>
</feature>
<accession>A0ABV1HPB6</accession>
<dbReference type="EMBL" id="JBBMFJ010000019">
    <property type="protein sequence ID" value="MEQ2563443.1"/>
    <property type="molecule type" value="Genomic_DNA"/>
</dbReference>
<feature type="compositionally biased region" description="Polar residues" evidence="3">
    <location>
        <begin position="33"/>
        <end position="47"/>
    </location>
</feature>
<dbReference type="PANTHER" id="PTHR43384">
    <property type="entry name" value="SEPTUM SITE-DETERMINING PROTEIN MIND HOMOLOG, CHLOROPLASTIC-RELATED"/>
    <property type="match status" value="1"/>
</dbReference>
<keyword evidence="6" id="KW-1185">Reference proteome</keyword>
<dbReference type="RefSeq" id="WP_349229584.1">
    <property type="nucleotide sequence ID" value="NZ_JBBMFJ010000019.1"/>
</dbReference>
<keyword evidence="1" id="KW-0547">Nucleotide-binding</keyword>
<feature type="compositionally biased region" description="Basic and acidic residues" evidence="3">
    <location>
        <begin position="9"/>
        <end position="32"/>
    </location>
</feature>
<evidence type="ECO:0000259" key="4">
    <source>
        <dbReference type="Pfam" id="PF13614"/>
    </source>
</evidence>
<feature type="domain" description="AAA" evidence="4">
    <location>
        <begin position="243"/>
        <end position="424"/>
    </location>
</feature>
<dbReference type="SUPFAM" id="SSF52540">
    <property type="entry name" value="P-loop containing nucleoside triphosphate hydrolases"/>
    <property type="match status" value="1"/>
</dbReference>
<protein>
    <submittedName>
        <fullName evidence="5">AAA family ATPase</fullName>
    </submittedName>
</protein>
<dbReference type="PANTHER" id="PTHR43384:SF6">
    <property type="entry name" value="SEPTUM SITE-DETERMINING PROTEIN MIND HOMOLOG, CHLOROPLASTIC"/>
    <property type="match status" value="1"/>
</dbReference>
<keyword evidence="2" id="KW-0067">ATP-binding</keyword>
<evidence type="ECO:0000256" key="1">
    <source>
        <dbReference type="ARBA" id="ARBA00022741"/>
    </source>
</evidence>
<evidence type="ECO:0000256" key="2">
    <source>
        <dbReference type="ARBA" id="ARBA00022840"/>
    </source>
</evidence>
<evidence type="ECO:0000313" key="6">
    <source>
        <dbReference type="Proteomes" id="UP001437460"/>
    </source>
</evidence>
<dbReference type="Gene3D" id="3.40.50.300">
    <property type="entry name" value="P-loop containing nucleotide triphosphate hydrolases"/>
    <property type="match status" value="1"/>
</dbReference>
<name>A0ABV1HPB6_9FIRM</name>